<feature type="compositionally biased region" description="Low complexity" evidence="2">
    <location>
        <begin position="49"/>
        <end position="77"/>
    </location>
</feature>
<dbReference type="WBParaSite" id="ASIM_0001486401-mRNA-1">
    <property type="protein sequence ID" value="ASIM_0001486401-mRNA-1"/>
    <property type="gene ID" value="ASIM_0001486401"/>
</dbReference>
<feature type="region of interest" description="Disordered" evidence="2">
    <location>
        <begin position="660"/>
        <end position="686"/>
    </location>
</feature>
<dbReference type="Pfam" id="PF04218">
    <property type="entry name" value="CENP-B_N"/>
    <property type="match status" value="1"/>
</dbReference>
<dbReference type="EMBL" id="UYRR01031681">
    <property type="protein sequence ID" value="VDK51911.1"/>
    <property type="molecule type" value="Genomic_DNA"/>
</dbReference>
<feature type="compositionally biased region" description="Low complexity" evidence="2">
    <location>
        <begin position="179"/>
        <end position="242"/>
    </location>
</feature>
<dbReference type="Proteomes" id="UP000267096">
    <property type="component" value="Unassembled WGS sequence"/>
</dbReference>
<feature type="region of interest" description="Disordered" evidence="2">
    <location>
        <begin position="164"/>
        <end position="248"/>
    </location>
</feature>
<dbReference type="InterPro" id="IPR007889">
    <property type="entry name" value="HTH_Psq"/>
</dbReference>
<dbReference type="OrthoDB" id="9909311at2759"/>
<protein>
    <submittedName>
        <fullName evidence="6">HTH psq-type domain-containing protein</fullName>
    </submittedName>
</protein>
<feature type="compositionally biased region" description="Basic and acidic residues" evidence="2">
    <location>
        <begin position="561"/>
        <end position="570"/>
    </location>
</feature>
<proteinExistence type="predicted"/>
<evidence type="ECO:0000256" key="2">
    <source>
        <dbReference type="SAM" id="MobiDB-lite"/>
    </source>
</evidence>
<dbReference type="InterPro" id="IPR009057">
    <property type="entry name" value="Homeodomain-like_sf"/>
</dbReference>
<comment type="subcellular location">
    <subcellularLocation>
        <location evidence="1">Nucleus</location>
    </subcellularLocation>
</comment>
<dbReference type="Gene3D" id="1.10.10.60">
    <property type="entry name" value="Homeodomain-like"/>
    <property type="match status" value="1"/>
</dbReference>
<accession>A0A0M3K1V4</accession>
<dbReference type="GO" id="GO:0003677">
    <property type="term" value="F:DNA binding"/>
    <property type="evidence" value="ECO:0007669"/>
    <property type="project" value="InterPro"/>
</dbReference>
<keyword evidence="5" id="KW-1185">Reference proteome</keyword>
<feature type="region of interest" description="Disordered" evidence="2">
    <location>
        <begin position="500"/>
        <end position="616"/>
    </location>
</feature>
<feature type="compositionally biased region" description="Low complexity" evidence="2">
    <location>
        <begin position="344"/>
        <end position="358"/>
    </location>
</feature>
<reference evidence="4 5" key="2">
    <citation type="submission" date="2018-11" db="EMBL/GenBank/DDBJ databases">
        <authorList>
            <consortium name="Pathogen Informatics"/>
        </authorList>
    </citation>
    <scope>NUCLEOTIDE SEQUENCE [LARGE SCALE GENOMIC DNA]</scope>
</reference>
<name>A0A0M3K1V4_ANISI</name>
<feature type="compositionally biased region" description="Polar residues" evidence="2">
    <location>
        <begin position="500"/>
        <end position="510"/>
    </location>
</feature>
<dbReference type="SUPFAM" id="SSF46689">
    <property type="entry name" value="Homeodomain-like"/>
    <property type="match status" value="1"/>
</dbReference>
<organism evidence="6">
    <name type="scientific">Anisakis simplex</name>
    <name type="common">Herring worm</name>
    <dbReference type="NCBI Taxonomy" id="6269"/>
    <lineage>
        <taxon>Eukaryota</taxon>
        <taxon>Metazoa</taxon>
        <taxon>Ecdysozoa</taxon>
        <taxon>Nematoda</taxon>
        <taxon>Chromadorea</taxon>
        <taxon>Rhabditida</taxon>
        <taxon>Spirurina</taxon>
        <taxon>Ascaridomorpha</taxon>
        <taxon>Ascaridoidea</taxon>
        <taxon>Anisakidae</taxon>
        <taxon>Anisakis</taxon>
        <taxon>Anisakis simplex complex</taxon>
    </lineage>
</organism>
<dbReference type="AlphaFoldDB" id="A0A0M3K1V4"/>
<evidence type="ECO:0000313" key="5">
    <source>
        <dbReference type="Proteomes" id="UP000267096"/>
    </source>
</evidence>
<reference evidence="6" key="1">
    <citation type="submission" date="2017-02" db="UniProtKB">
        <authorList>
            <consortium name="WormBaseParasite"/>
        </authorList>
    </citation>
    <scope>IDENTIFICATION</scope>
</reference>
<evidence type="ECO:0000313" key="6">
    <source>
        <dbReference type="WBParaSite" id="ASIM_0001486401-mRNA-1"/>
    </source>
</evidence>
<feature type="compositionally biased region" description="Basic and acidic residues" evidence="2">
    <location>
        <begin position="530"/>
        <end position="549"/>
    </location>
</feature>
<feature type="region of interest" description="Disordered" evidence="2">
    <location>
        <begin position="332"/>
        <end position="360"/>
    </location>
</feature>
<evidence type="ECO:0000259" key="3">
    <source>
        <dbReference type="Pfam" id="PF04218"/>
    </source>
</evidence>
<sequence length="803" mass="87730">MATSLLIRTHQTTSAIEGGVFNERTSAHHSPPLAATAESTSVINTIMTTSSTSSTTHPISSSSTESATPADSTSADSLVTETSLKTTSVVGMSDTAAASIERRKKKPYKELTLEEKVQLIRLAEQNAGLSQASIAERYAIAKSNVCRILQRKHEYLRAFESAGFAGSRKRKLRGDPDQNSSNASNDNNNSNNTINHNALANNNRNNNKNNNNSNNDSNNTSNNDTNNGNHHTTITHQNQTTTAKQSLQVGPLSNSLNHQYDAKQNQPQRLLTILPAPKPRYALPTAADQMSKDDVYSNLRYSKYHDENGNLRTPVENHFVKMAKEEGKTISVPVIGKGNPPTPQQHNQSSSHHASSNQVVTQQLHNPHAAARPLASTPSNSFFNPLQIHPLPAHQPLSIADPNGLMNAKWIMRLIVEYLALQTAAATLFPQMALLRGTTSTPTATSNSAATTAGAQTDELMMKLRERLMLNNLMAQSGFGLAAWLAALPKVDQSGELNSGIGNLNTTNGDIMNGKEMNNVEMGEEDDEINVDKEIEEQEMRLDRERQNDDDIQTDDSGDGINKRSDKESHSQMNDANDSEENKNSENAQRPRSMKKSTSDDSSSPSNGISSSISNTMPNLRSAIATSPLNSLIYKKRLLHSPSTLSDTLLNIAATQATLPASDQSSDGQDSHVSPTETHSSLSPATESGRECFECSVYKGKLAVAENRCRYLEGRTATLQRISFIVSFQSDALRFSTRVSASESSARQFEQEGRLLREQNELLQRKLLECQEKTLAFMQGDQVANPQAVAFYLNEILKATLLC</sequence>
<gene>
    <name evidence="4" type="ORF">ASIM_LOCUS14274</name>
</gene>
<feature type="domain" description="HTH psq-type" evidence="3">
    <location>
        <begin position="105"/>
        <end position="158"/>
    </location>
</feature>
<evidence type="ECO:0000256" key="1">
    <source>
        <dbReference type="ARBA" id="ARBA00004123"/>
    </source>
</evidence>
<feature type="region of interest" description="Disordered" evidence="2">
    <location>
        <begin position="49"/>
        <end position="79"/>
    </location>
</feature>
<dbReference type="GO" id="GO:0005634">
    <property type="term" value="C:nucleus"/>
    <property type="evidence" value="ECO:0007669"/>
    <property type="project" value="UniProtKB-SubCell"/>
</dbReference>
<evidence type="ECO:0000313" key="4">
    <source>
        <dbReference type="EMBL" id="VDK51911.1"/>
    </source>
</evidence>
<feature type="compositionally biased region" description="Low complexity" evidence="2">
    <location>
        <begin position="600"/>
        <end position="616"/>
    </location>
</feature>